<dbReference type="EMBL" id="RJJD01000011">
    <property type="protein sequence ID" value="RNI24525.1"/>
    <property type="molecule type" value="Genomic_DNA"/>
</dbReference>
<accession>A0A3M9MH66</accession>
<feature type="transmembrane region" description="Helical" evidence="2">
    <location>
        <begin position="21"/>
        <end position="41"/>
    </location>
</feature>
<keyword evidence="4" id="KW-1185">Reference proteome</keyword>
<keyword evidence="2" id="KW-1133">Transmembrane helix</keyword>
<proteinExistence type="predicted"/>
<evidence type="ECO:0000313" key="3">
    <source>
        <dbReference type="EMBL" id="RNI24525.1"/>
    </source>
</evidence>
<feature type="compositionally biased region" description="Basic and acidic residues" evidence="1">
    <location>
        <begin position="64"/>
        <end position="77"/>
    </location>
</feature>
<keyword evidence="2" id="KW-0472">Membrane</keyword>
<gene>
    <name evidence="3" type="ORF">EFB08_16555</name>
</gene>
<protein>
    <submittedName>
        <fullName evidence="3">Uncharacterized protein</fullName>
    </submittedName>
</protein>
<dbReference type="Proteomes" id="UP000272117">
    <property type="component" value="Unassembled WGS sequence"/>
</dbReference>
<name>A0A3M9MH66_9BACT</name>
<dbReference type="RefSeq" id="WP_123128084.1">
    <property type="nucleotide sequence ID" value="NZ_RJJD01000011.1"/>
</dbReference>
<sequence>MNRRPSFLNPCLNSFRKALRLAGLIFLVVLASVGIGIGGGMPLPAPSKKETNVEITAEADEPMDQEKTAMDLLDLKS</sequence>
<organism evidence="3 4">
    <name type="scientific">Rufibacter latericius</name>
    <dbReference type="NCBI Taxonomy" id="2487040"/>
    <lineage>
        <taxon>Bacteria</taxon>
        <taxon>Pseudomonadati</taxon>
        <taxon>Bacteroidota</taxon>
        <taxon>Cytophagia</taxon>
        <taxon>Cytophagales</taxon>
        <taxon>Hymenobacteraceae</taxon>
        <taxon>Rufibacter</taxon>
    </lineage>
</organism>
<comment type="caution">
    <text evidence="3">The sequence shown here is derived from an EMBL/GenBank/DDBJ whole genome shotgun (WGS) entry which is preliminary data.</text>
</comment>
<dbReference type="AlphaFoldDB" id="A0A3M9MH66"/>
<evidence type="ECO:0000313" key="4">
    <source>
        <dbReference type="Proteomes" id="UP000272117"/>
    </source>
</evidence>
<keyword evidence="2" id="KW-0812">Transmembrane</keyword>
<evidence type="ECO:0000256" key="2">
    <source>
        <dbReference type="SAM" id="Phobius"/>
    </source>
</evidence>
<evidence type="ECO:0000256" key="1">
    <source>
        <dbReference type="SAM" id="MobiDB-lite"/>
    </source>
</evidence>
<reference evidence="3 4" key="1">
    <citation type="submission" date="2018-11" db="EMBL/GenBank/DDBJ databases">
        <title>Rufibacter latericius sp. nov., isolated from water in Baiyang Lake.</title>
        <authorList>
            <person name="Yang Y."/>
        </authorList>
    </citation>
    <scope>NUCLEOTIDE SEQUENCE [LARGE SCALE GENOMIC DNA]</scope>
    <source>
        <strain evidence="3 4">R-22-1c-1</strain>
    </source>
</reference>
<feature type="region of interest" description="Disordered" evidence="1">
    <location>
        <begin position="56"/>
        <end position="77"/>
    </location>
</feature>